<dbReference type="Proteomes" id="UP000215453">
    <property type="component" value="Chromosome 15"/>
</dbReference>
<feature type="region of interest" description="Disordered" evidence="1">
    <location>
        <begin position="1"/>
        <end position="150"/>
    </location>
</feature>
<dbReference type="EMBL" id="LT882690">
    <property type="protein sequence ID" value="SMY30214.1"/>
    <property type="molecule type" value="Genomic_DNA"/>
</dbReference>
<dbReference type="Pfam" id="PF05032">
    <property type="entry name" value="Spo12"/>
    <property type="match status" value="1"/>
</dbReference>
<evidence type="ECO:0000256" key="1">
    <source>
        <dbReference type="SAM" id="MobiDB-lite"/>
    </source>
</evidence>
<protein>
    <submittedName>
        <fullName evidence="2">Uncharacterized protein</fullName>
    </submittedName>
</protein>
<feature type="compositionally biased region" description="Polar residues" evidence="1">
    <location>
        <begin position="15"/>
        <end position="25"/>
    </location>
</feature>
<gene>
    <name evidence="2" type="ORF">ZT1A5_G11664</name>
</gene>
<organism evidence="2 3">
    <name type="scientific">Zymoseptoria tritici ST99CH_1A5</name>
    <dbReference type="NCBI Taxonomy" id="1276529"/>
    <lineage>
        <taxon>Eukaryota</taxon>
        <taxon>Fungi</taxon>
        <taxon>Dikarya</taxon>
        <taxon>Ascomycota</taxon>
        <taxon>Pezizomycotina</taxon>
        <taxon>Dothideomycetes</taxon>
        <taxon>Dothideomycetidae</taxon>
        <taxon>Mycosphaerellales</taxon>
        <taxon>Mycosphaerellaceae</taxon>
        <taxon>Zymoseptoria</taxon>
    </lineage>
</organism>
<reference evidence="2 3" key="1">
    <citation type="submission" date="2016-10" db="EMBL/GenBank/DDBJ databases">
        <authorList>
            <person name="Varghese N."/>
        </authorList>
    </citation>
    <scope>NUCLEOTIDE SEQUENCE [LARGE SCALE GENOMIC DNA]</scope>
</reference>
<evidence type="ECO:0000313" key="3">
    <source>
        <dbReference type="Proteomes" id="UP000215453"/>
    </source>
</evidence>
<accession>A0A1Y6M0N5</accession>
<name>A0A1Y6M0N5_ZYMTR</name>
<evidence type="ECO:0000313" key="2">
    <source>
        <dbReference type="EMBL" id="SMY30214.1"/>
    </source>
</evidence>
<proteinExistence type="predicted"/>
<dbReference type="AlphaFoldDB" id="A0A1Y6M0N5"/>
<sequence>MSHSIASALSEKDSNLQPAQQNNPKSLAAGEENKSLDTEQQKQVLSSWRGEQVPGHGTAQAGARGDCGAAGEENKSLDTEQHKQVLEEIAEQLERRTSLWTRNSTSRCSRRLRSSRRGEQVSRHGTAQAGAREDCGAAGEENKSLDTEQHKQVLEKHKRVLEKIAEQNKQPGTYVSPSDAILSPTSSKLAGFKQRQINRQQKQQQEFHCALAFLSHYKH</sequence>
<feature type="compositionally biased region" description="Basic and acidic residues" evidence="1">
    <location>
        <begin position="131"/>
        <end position="150"/>
    </location>
</feature>
<feature type="compositionally biased region" description="Basic and acidic residues" evidence="1">
    <location>
        <begin position="31"/>
        <end position="40"/>
    </location>
</feature>
<dbReference type="InterPro" id="IPR007727">
    <property type="entry name" value="Spo12"/>
</dbReference>
<feature type="compositionally biased region" description="Basic and acidic residues" evidence="1">
    <location>
        <begin position="72"/>
        <end position="97"/>
    </location>
</feature>